<protein>
    <submittedName>
        <fullName evidence="1">Uncharacterized protein</fullName>
    </submittedName>
</protein>
<evidence type="ECO:0000313" key="2">
    <source>
        <dbReference type="Proteomes" id="UP000193404"/>
    </source>
</evidence>
<proteinExistence type="predicted"/>
<dbReference type="KEGG" id="aman:B6F84_09040"/>
<dbReference type="AlphaFoldDB" id="A0A1W6K0T6"/>
<keyword evidence="2" id="KW-1185">Reference proteome</keyword>
<dbReference type="STRING" id="282676.B6F84_09040"/>
<dbReference type="EMBL" id="CP020477">
    <property type="protein sequence ID" value="ARM76148.1"/>
    <property type="molecule type" value="Genomic_DNA"/>
</dbReference>
<dbReference type="GeneID" id="41591065"/>
<reference evidence="1 2" key="1">
    <citation type="submission" date="2017-03" db="EMBL/GenBank/DDBJ databases">
        <title>Sulfur activation and transportation mechanism of thermophilic Archaea Acidianus manzaensis YN-25.</title>
        <authorList>
            <person name="Ma Y."/>
            <person name="Yang Y."/>
            <person name="Xia J."/>
        </authorList>
    </citation>
    <scope>NUCLEOTIDE SEQUENCE [LARGE SCALE GENOMIC DNA]</scope>
    <source>
        <strain evidence="1 2">YN-25</strain>
    </source>
</reference>
<evidence type="ECO:0000313" key="1">
    <source>
        <dbReference type="EMBL" id="ARM76148.1"/>
    </source>
</evidence>
<organism evidence="1 2">
    <name type="scientific">Acidianus manzaensis</name>
    <dbReference type="NCBI Taxonomy" id="282676"/>
    <lineage>
        <taxon>Archaea</taxon>
        <taxon>Thermoproteota</taxon>
        <taxon>Thermoprotei</taxon>
        <taxon>Sulfolobales</taxon>
        <taxon>Sulfolobaceae</taxon>
        <taxon>Acidianus</taxon>
    </lineage>
</organism>
<gene>
    <name evidence="1" type="ORF">B6F84_09040</name>
</gene>
<name>A0A1W6K0T6_9CREN</name>
<sequence>MIISVQSEGRCGKTTKETSISNYKKESSIQCFGIKLIDNALYGDLENTLFEHHNLSMSNLQQFIFTNIYGIKVSNNVDRVNFKIVCQKRGH</sequence>
<dbReference type="RefSeq" id="WP_148691932.1">
    <property type="nucleotide sequence ID" value="NZ_CP020477.1"/>
</dbReference>
<accession>A0A1W6K0T6</accession>
<dbReference type="Proteomes" id="UP000193404">
    <property type="component" value="Chromosome"/>
</dbReference>